<evidence type="ECO:0000313" key="7">
    <source>
        <dbReference type="Proteomes" id="UP001652625"/>
    </source>
</evidence>
<evidence type="ECO:0000256" key="4">
    <source>
        <dbReference type="ARBA" id="ARBA00022490"/>
    </source>
</evidence>
<evidence type="ECO:0000256" key="3">
    <source>
        <dbReference type="ARBA" id="ARBA00007795"/>
    </source>
</evidence>
<dbReference type="Proteomes" id="UP001652625">
    <property type="component" value="Chromosome 14"/>
</dbReference>
<evidence type="ECO:0000256" key="2">
    <source>
        <dbReference type="ARBA" id="ARBA00004496"/>
    </source>
</evidence>
<gene>
    <name evidence="8" type="primary">LOC100214098</name>
</gene>
<dbReference type="PANTHER" id="PTHR13342:SF2">
    <property type="entry name" value="RAGULATOR COMPLEX PROTEIN LAMTOR5"/>
    <property type="match status" value="1"/>
</dbReference>
<keyword evidence="4" id="KW-0963">Cytoplasm</keyword>
<dbReference type="SUPFAM" id="SSF103196">
    <property type="entry name" value="Roadblock/LC7 domain"/>
    <property type="match status" value="1"/>
</dbReference>
<comment type="subcellular location">
    <subcellularLocation>
        <location evidence="2">Cytoplasm</location>
    </subcellularLocation>
    <subcellularLocation>
        <location evidence="1">Lysosome</location>
    </subcellularLocation>
</comment>
<proteinExistence type="inferred from homology"/>
<protein>
    <recommendedName>
        <fullName evidence="6">Late endosomal/lysosomal adaptor and MAPK and MTOR activator 5</fullName>
    </recommendedName>
</protein>
<name>A0ABM4DIW6_HYDVU</name>
<organism evidence="7 8">
    <name type="scientific">Hydra vulgaris</name>
    <name type="common">Hydra</name>
    <name type="synonym">Hydra attenuata</name>
    <dbReference type="NCBI Taxonomy" id="6087"/>
    <lineage>
        <taxon>Eukaryota</taxon>
        <taxon>Metazoa</taxon>
        <taxon>Cnidaria</taxon>
        <taxon>Hydrozoa</taxon>
        <taxon>Hydroidolina</taxon>
        <taxon>Anthoathecata</taxon>
        <taxon>Aplanulata</taxon>
        <taxon>Hydridae</taxon>
        <taxon>Hydra</taxon>
    </lineage>
</organism>
<dbReference type="GeneID" id="100214098"/>
<reference evidence="8" key="1">
    <citation type="submission" date="2025-08" db="UniProtKB">
        <authorList>
            <consortium name="RefSeq"/>
        </authorList>
    </citation>
    <scope>IDENTIFICATION</scope>
</reference>
<dbReference type="PANTHER" id="PTHR13342">
    <property type="entry name" value="RAGULATOR COMPLEX PROTEIN LAMTOR5"/>
    <property type="match status" value="1"/>
</dbReference>
<dbReference type="Pfam" id="PF16672">
    <property type="entry name" value="LAMTOR5"/>
    <property type="match status" value="1"/>
</dbReference>
<sequence length="91" mass="9799">MESKFQEQLEKLMKQDSVTGVVCGDSSGLPLAACGIATHRHAGLVSAIANQASKIFPSLNEVPIICIEGEKTNLLIRSEDKMVLGIFKTKI</sequence>
<keyword evidence="5" id="KW-0458">Lysosome</keyword>
<dbReference type="InterPro" id="IPR024135">
    <property type="entry name" value="LAMTOR5"/>
</dbReference>
<dbReference type="Gene3D" id="3.30.450.30">
    <property type="entry name" value="Dynein light chain 2a, cytoplasmic"/>
    <property type="match status" value="1"/>
</dbReference>
<evidence type="ECO:0000256" key="1">
    <source>
        <dbReference type="ARBA" id="ARBA00004371"/>
    </source>
</evidence>
<evidence type="ECO:0000256" key="6">
    <source>
        <dbReference type="ARBA" id="ARBA00032692"/>
    </source>
</evidence>
<evidence type="ECO:0000256" key="5">
    <source>
        <dbReference type="ARBA" id="ARBA00023228"/>
    </source>
</evidence>
<dbReference type="RefSeq" id="XP_065674451.1">
    <property type="nucleotide sequence ID" value="XM_065818379.1"/>
</dbReference>
<comment type="similarity">
    <text evidence="3">Belongs to the LAMTOR5 family.</text>
</comment>
<evidence type="ECO:0000313" key="8">
    <source>
        <dbReference type="RefSeq" id="XP_065674451.1"/>
    </source>
</evidence>
<keyword evidence="7" id="KW-1185">Reference proteome</keyword>
<accession>A0ABM4DIW6</accession>
<dbReference type="PRINTS" id="PR02092">
    <property type="entry name" value="HEPBVIRUSXIP"/>
</dbReference>